<name>A0ABT8B6A5_9NEIS</name>
<accession>A0ABT8B6A5</accession>
<dbReference type="PANTHER" id="PTHR23044">
    <property type="entry name" value="3'-5' EXONUCLEASE ERI1-RELATED"/>
    <property type="match status" value="1"/>
</dbReference>
<protein>
    <submittedName>
        <fullName evidence="5">3'-5' exonuclease</fullName>
        <ecNumber evidence="5">3.1.-.-</ecNumber>
    </submittedName>
</protein>
<reference evidence="5" key="1">
    <citation type="journal article" date="2014" name="Int. J. Syst. Evol. Microbiol.">
        <title>Complete genome of a new Firmicutes species belonging to the dominant human colonic microbiota ('Ruminococcus bicirculans') reveals two chromosomes and a selective capacity to utilize plant glucans.</title>
        <authorList>
            <consortium name="NISC Comparative Sequencing Program"/>
            <person name="Wegmann U."/>
            <person name="Louis P."/>
            <person name="Goesmann A."/>
            <person name="Henrissat B."/>
            <person name="Duncan S.H."/>
            <person name="Flint H.J."/>
        </authorList>
    </citation>
    <scope>NUCLEOTIDE SEQUENCE</scope>
    <source>
        <strain evidence="5">CECT 7703</strain>
    </source>
</reference>
<dbReference type="Proteomes" id="UP001180081">
    <property type="component" value="Unassembled WGS sequence"/>
</dbReference>
<dbReference type="SMART" id="SM00479">
    <property type="entry name" value="EXOIII"/>
    <property type="match status" value="1"/>
</dbReference>
<dbReference type="InterPro" id="IPR036397">
    <property type="entry name" value="RNaseH_sf"/>
</dbReference>
<evidence type="ECO:0000259" key="4">
    <source>
        <dbReference type="SMART" id="SM00479"/>
    </source>
</evidence>
<dbReference type="InterPro" id="IPR051274">
    <property type="entry name" value="3-5_Exoribonuclease"/>
</dbReference>
<dbReference type="EMBL" id="JAUFPU010000009">
    <property type="protein sequence ID" value="MDN3577360.1"/>
    <property type="molecule type" value="Genomic_DNA"/>
</dbReference>
<dbReference type="Gene3D" id="3.30.420.10">
    <property type="entry name" value="Ribonuclease H-like superfamily/Ribonuclease H"/>
    <property type="match status" value="1"/>
</dbReference>
<dbReference type="EC" id="3.1.-.-" evidence="5"/>
<keyword evidence="2 5" id="KW-0378">Hydrolase</keyword>
<evidence type="ECO:0000256" key="3">
    <source>
        <dbReference type="ARBA" id="ARBA00022839"/>
    </source>
</evidence>
<keyword evidence="1" id="KW-0540">Nuclease</keyword>
<proteinExistence type="predicted"/>
<evidence type="ECO:0000256" key="1">
    <source>
        <dbReference type="ARBA" id="ARBA00022722"/>
    </source>
</evidence>
<dbReference type="CDD" id="cd06133">
    <property type="entry name" value="ERI-1_3'hExo_like"/>
    <property type="match status" value="1"/>
</dbReference>
<dbReference type="InterPro" id="IPR012337">
    <property type="entry name" value="RNaseH-like_sf"/>
</dbReference>
<evidence type="ECO:0000313" key="5">
    <source>
        <dbReference type="EMBL" id="MDN3577360.1"/>
    </source>
</evidence>
<keyword evidence="3 5" id="KW-0269">Exonuclease</keyword>
<comment type="caution">
    <text evidence="5">The sequence shown here is derived from an EMBL/GenBank/DDBJ whole genome shotgun (WGS) entry which is preliminary data.</text>
</comment>
<dbReference type="SUPFAM" id="SSF53098">
    <property type="entry name" value="Ribonuclease H-like"/>
    <property type="match status" value="1"/>
</dbReference>
<reference evidence="5" key="2">
    <citation type="submission" date="2023-06" db="EMBL/GenBank/DDBJ databases">
        <authorList>
            <person name="Lucena T."/>
            <person name="Sun Q."/>
        </authorList>
    </citation>
    <scope>NUCLEOTIDE SEQUENCE</scope>
    <source>
        <strain evidence="5">CECT 7703</strain>
    </source>
</reference>
<feature type="domain" description="Exonuclease" evidence="4">
    <location>
        <begin position="5"/>
        <end position="184"/>
    </location>
</feature>
<organism evidence="5 6">
    <name type="scientific">Chitinimonas viridis</name>
    <dbReference type="NCBI Taxonomy" id="664880"/>
    <lineage>
        <taxon>Bacteria</taxon>
        <taxon>Pseudomonadati</taxon>
        <taxon>Pseudomonadota</taxon>
        <taxon>Betaproteobacteria</taxon>
        <taxon>Neisseriales</taxon>
        <taxon>Chitinibacteraceae</taxon>
        <taxon>Chitinimonas</taxon>
    </lineage>
</organism>
<evidence type="ECO:0000256" key="2">
    <source>
        <dbReference type="ARBA" id="ARBA00022801"/>
    </source>
</evidence>
<dbReference type="Pfam" id="PF00929">
    <property type="entry name" value="RNase_T"/>
    <property type="match status" value="1"/>
</dbReference>
<dbReference type="PANTHER" id="PTHR23044:SF61">
    <property type="entry name" value="3'-5' EXORIBONUCLEASE 1-RELATED"/>
    <property type="match status" value="1"/>
</dbReference>
<gene>
    <name evidence="5" type="ORF">QWZ03_11345</name>
</gene>
<dbReference type="InterPro" id="IPR013520">
    <property type="entry name" value="Ribonucl_H"/>
</dbReference>
<keyword evidence="6" id="KW-1185">Reference proteome</keyword>
<dbReference type="InterPro" id="IPR047201">
    <property type="entry name" value="ERI-1_3'hExo-like"/>
</dbReference>
<dbReference type="RefSeq" id="WP_290332822.1">
    <property type="nucleotide sequence ID" value="NZ_JAUFPU010000009.1"/>
</dbReference>
<dbReference type="GO" id="GO:0004527">
    <property type="term" value="F:exonuclease activity"/>
    <property type="evidence" value="ECO:0007669"/>
    <property type="project" value="UniProtKB-KW"/>
</dbReference>
<sequence>MKPDNYLIIDFEATCCDQGSVSREHMEIIEIGAVMASAHNLEIISEFQSFIRPVRHPNLTPFCKSLTSIQQAEVDSAPLFHDAVLAFKKWLYQYPNFIFCSWGDYDYKQLEQDCLFNKVPNPVSAQHVDLKKLITEKQNLMRKPGLGEAIRLSGLTFEGKHHRGIDDARNIARLLPYIYGTETFKIKDNYRPRTTNRSK</sequence>
<evidence type="ECO:0000313" key="6">
    <source>
        <dbReference type="Proteomes" id="UP001180081"/>
    </source>
</evidence>